<evidence type="ECO:0000313" key="2">
    <source>
        <dbReference type="Proteomes" id="UP000320160"/>
    </source>
</evidence>
<sequence length="170" mass="19501">MNEIYEGRWIARLDEPFVVLLIGMRINKLWHVHRWLPLVFQMGRMLRELSTNRAKGFLGGQTWFGRTTVLIQYWRSMEDLEHYATIKHPNRTPAWVTFYEAVEATDSVGAYHELYAIEQGRYDNSFINMPRTLLSSVAPICAVGGPNGISEASLSSPSPLRGPAPRFWGF</sequence>
<dbReference type="AlphaFoldDB" id="A0A553WH05"/>
<organism evidence="1 2">
    <name type="scientific">Sphingorhabdus contaminans</name>
    <dbReference type="NCBI Taxonomy" id="1343899"/>
    <lineage>
        <taxon>Bacteria</taxon>
        <taxon>Pseudomonadati</taxon>
        <taxon>Pseudomonadota</taxon>
        <taxon>Alphaproteobacteria</taxon>
        <taxon>Sphingomonadales</taxon>
        <taxon>Sphingomonadaceae</taxon>
        <taxon>Sphingorhabdus</taxon>
    </lineage>
</organism>
<protein>
    <submittedName>
        <fullName evidence="1">DUF4188 domain-containing protein</fullName>
    </submittedName>
</protein>
<dbReference type="Pfam" id="PF13826">
    <property type="entry name" value="Monooxy_af470-like"/>
    <property type="match status" value="1"/>
</dbReference>
<comment type="caution">
    <text evidence="1">The sequence shown here is derived from an EMBL/GenBank/DDBJ whole genome shotgun (WGS) entry which is preliminary data.</text>
</comment>
<dbReference type="RefSeq" id="WP_143774835.1">
    <property type="nucleotide sequence ID" value="NZ_VKKU01000001.1"/>
</dbReference>
<accession>A0A553WH05</accession>
<dbReference type="OrthoDB" id="7566033at2"/>
<dbReference type="Proteomes" id="UP000320160">
    <property type="component" value="Unassembled WGS sequence"/>
</dbReference>
<name>A0A553WH05_9SPHN</name>
<dbReference type="EMBL" id="VKKU01000001">
    <property type="protein sequence ID" value="TSB03962.1"/>
    <property type="molecule type" value="Genomic_DNA"/>
</dbReference>
<dbReference type="InterPro" id="IPR025444">
    <property type="entry name" value="Monooxy_af470"/>
</dbReference>
<proteinExistence type="predicted"/>
<gene>
    <name evidence="1" type="ORF">FOM92_00505</name>
</gene>
<reference evidence="1 2" key="1">
    <citation type="submission" date="2019-07" db="EMBL/GenBank/DDBJ databases">
        <authorList>
            <person name="Park M."/>
        </authorList>
    </citation>
    <scope>NUCLEOTIDE SEQUENCE [LARGE SCALE GENOMIC DNA]</scope>
    <source>
        <strain evidence="1 2">KCTC32445</strain>
    </source>
</reference>
<evidence type="ECO:0000313" key="1">
    <source>
        <dbReference type="EMBL" id="TSB03962.1"/>
    </source>
</evidence>
<keyword evidence="2" id="KW-1185">Reference proteome</keyword>